<dbReference type="AlphaFoldDB" id="A0A316HLP1"/>
<dbReference type="OrthoDB" id="4190452at2"/>
<evidence type="ECO:0000313" key="4">
    <source>
        <dbReference type="Proteomes" id="UP000246005"/>
    </source>
</evidence>
<gene>
    <name evidence="3" type="ORF">C8D87_101876</name>
    <name evidence="2" type="ORF">C8D88_11751</name>
</gene>
<organism evidence="2 4">
    <name type="scientific">Lentzea atacamensis</name>
    <dbReference type="NCBI Taxonomy" id="531938"/>
    <lineage>
        <taxon>Bacteria</taxon>
        <taxon>Bacillati</taxon>
        <taxon>Actinomycetota</taxon>
        <taxon>Actinomycetes</taxon>
        <taxon>Pseudonocardiales</taxon>
        <taxon>Pseudonocardiaceae</taxon>
        <taxon>Lentzea</taxon>
    </lineage>
</organism>
<dbReference type="RefSeq" id="WP_109641339.1">
    <property type="nucleotide sequence ID" value="NZ_QGHB01000017.1"/>
</dbReference>
<dbReference type="Proteomes" id="UP000246005">
    <property type="component" value="Unassembled WGS sequence"/>
</dbReference>
<evidence type="ECO:0000259" key="1">
    <source>
        <dbReference type="Pfam" id="PF19809"/>
    </source>
</evidence>
<evidence type="ECO:0000313" key="3">
    <source>
        <dbReference type="EMBL" id="RAS70576.1"/>
    </source>
</evidence>
<accession>A0A316HLP1</accession>
<evidence type="ECO:0000313" key="2">
    <source>
        <dbReference type="EMBL" id="PWK81429.1"/>
    </source>
</evidence>
<protein>
    <recommendedName>
        <fullName evidence="1">DUF6292 domain-containing protein</fullName>
    </recommendedName>
</protein>
<evidence type="ECO:0000313" key="5">
    <source>
        <dbReference type="Proteomes" id="UP000248714"/>
    </source>
</evidence>
<dbReference type="Pfam" id="PF19809">
    <property type="entry name" value="DUF6292"/>
    <property type="match status" value="1"/>
</dbReference>
<proteinExistence type="predicted"/>
<reference evidence="2 4" key="1">
    <citation type="submission" date="2018-05" db="EMBL/GenBank/DDBJ databases">
        <title>Genomic Encyclopedia of Type Strains, Phase IV (KMG-IV): sequencing the most valuable type-strain genomes for metagenomic binning, comparative biology and taxonomic classification.</title>
        <authorList>
            <person name="Goeker M."/>
        </authorList>
    </citation>
    <scope>NUCLEOTIDE SEQUENCE [LARGE SCALE GENOMIC DNA]</scope>
    <source>
        <strain evidence="3 5">DSM 45479</strain>
        <strain evidence="2 4">DSM 45480</strain>
    </source>
</reference>
<sequence length="117" mass="12684">MFTTAVREYARRVSAELGLSGESSCVDAERPLRVYVAVDGELPGHPGRDVALLWTDGQGWEIAVEEPGGTELTVVARLRGAVEPPPRTVARWAGRLLSGQWPVPAERVDRPLIKQAG</sequence>
<keyword evidence="5" id="KW-1185">Reference proteome</keyword>
<dbReference type="EMBL" id="QLTT01000001">
    <property type="protein sequence ID" value="RAS70576.1"/>
    <property type="molecule type" value="Genomic_DNA"/>
</dbReference>
<feature type="domain" description="DUF6292" evidence="1">
    <location>
        <begin position="9"/>
        <end position="93"/>
    </location>
</feature>
<dbReference type="Proteomes" id="UP000248714">
    <property type="component" value="Unassembled WGS sequence"/>
</dbReference>
<dbReference type="EMBL" id="QGHB01000017">
    <property type="protein sequence ID" value="PWK81429.1"/>
    <property type="molecule type" value="Genomic_DNA"/>
</dbReference>
<dbReference type="InterPro" id="IPR046259">
    <property type="entry name" value="DUF6292"/>
</dbReference>
<name>A0A316HLP1_9PSEU</name>
<comment type="caution">
    <text evidence="2">The sequence shown here is derived from an EMBL/GenBank/DDBJ whole genome shotgun (WGS) entry which is preliminary data.</text>
</comment>